<dbReference type="InterPro" id="IPR010239">
    <property type="entry name" value="CHP02001"/>
</dbReference>
<dbReference type="OrthoDB" id="9793561at2"/>
<evidence type="ECO:0000256" key="1">
    <source>
        <dbReference type="SAM" id="SignalP"/>
    </source>
</evidence>
<dbReference type="EMBL" id="MDEH01000001">
    <property type="protein sequence ID" value="PPU74610.1"/>
    <property type="molecule type" value="Genomic_DNA"/>
</dbReference>
<reference evidence="3 4" key="1">
    <citation type="submission" date="2016-08" db="EMBL/GenBank/DDBJ databases">
        <authorList>
            <person name="Seilhamer J.J."/>
        </authorList>
    </citation>
    <scope>NUCLEOTIDE SEQUENCE [LARGE SCALE GENOMIC DNA]</scope>
    <source>
        <strain evidence="3 4">CFBP4644</strain>
    </source>
</reference>
<organism evidence="3 4">
    <name type="scientific">Xanthomonas melonis</name>
    <dbReference type="NCBI Taxonomy" id="56456"/>
    <lineage>
        <taxon>Bacteria</taxon>
        <taxon>Pseudomonadati</taxon>
        <taxon>Pseudomonadota</taxon>
        <taxon>Gammaproteobacteria</taxon>
        <taxon>Lysobacterales</taxon>
        <taxon>Lysobacteraceae</taxon>
        <taxon>Xanthomonas</taxon>
    </lineage>
</organism>
<evidence type="ECO:0000313" key="4">
    <source>
        <dbReference type="Proteomes" id="UP000239865"/>
    </source>
</evidence>
<evidence type="ECO:0008006" key="6">
    <source>
        <dbReference type="Google" id="ProtNLM"/>
    </source>
</evidence>
<evidence type="ECO:0000313" key="3">
    <source>
        <dbReference type="EMBL" id="PPU74610.1"/>
    </source>
</evidence>
<feature type="chain" id="PRO_5015783067" description="Outer membrane protein beta-barrel domain-containing protein" evidence="1">
    <location>
        <begin position="24"/>
        <end position="238"/>
    </location>
</feature>
<comment type="caution">
    <text evidence="3">The sequence shown here is derived from an EMBL/GenBank/DDBJ whole genome shotgun (WGS) entry which is preliminary data.</text>
</comment>
<evidence type="ECO:0000313" key="5">
    <source>
        <dbReference type="Proteomes" id="UP001430396"/>
    </source>
</evidence>
<protein>
    <recommendedName>
        <fullName evidence="6">Outer membrane protein beta-barrel domain-containing protein</fullName>
    </recommendedName>
</protein>
<dbReference type="RefSeq" id="WP_104584600.1">
    <property type="nucleotide sequence ID" value="NZ_JAFFQI010000196.1"/>
</dbReference>
<evidence type="ECO:0000313" key="2">
    <source>
        <dbReference type="EMBL" id="MCD0267552.1"/>
    </source>
</evidence>
<keyword evidence="5" id="KW-1185">Reference proteome</keyword>
<feature type="signal peptide" evidence="1">
    <location>
        <begin position="1"/>
        <end position="23"/>
    </location>
</feature>
<dbReference type="NCBIfam" id="TIGR02001">
    <property type="entry name" value="gcw_chp"/>
    <property type="match status" value="1"/>
</dbReference>
<name>A0A2S7DLE3_9XANT</name>
<dbReference type="EMBL" id="JAFFQI010000196">
    <property type="protein sequence ID" value="MCD0267552.1"/>
    <property type="molecule type" value="Genomic_DNA"/>
</dbReference>
<dbReference type="Proteomes" id="UP000239865">
    <property type="component" value="Unassembled WGS sequence"/>
</dbReference>
<keyword evidence="1" id="KW-0732">Signal</keyword>
<gene>
    <name evidence="2" type="ORF">JWH11_14110</name>
    <name evidence="3" type="ORF">XmelCFBP4644_01450</name>
</gene>
<proteinExistence type="predicted"/>
<dbReference type="Proteomes" id="UP001430396">
    <property type="component" value="Unassembled WGS sequence"/>
</dbReference>
<sequence>MKPFPLACCLSLLLSGTAPLALAQEEEAPASPLSGTFAVTSDYLFRGISQTNEGPAFQAGVTYKLPHGLYIGTWGSNVNYTTSDPNWEVDGFVGYNTDLGSRWNVDVMVNRYQYLGARDSDYAELITKTTFLKTYSLTLAYTNDLYGSRTDGYYYALDANWALPYNFTLGAHAGHSIYTSALRKVDHDYNDFGVNIGRTFGPLGLSVGYYDTSEAAEFGFGVQNSQNHLVATATVAWP</sequence>
<dbReference type="AlphaFoldDB" id="A0A2S7DLE3"/>
<dbReference type="Pfam" id="PF09694">
    <property type="entry name" value="Gcw_chp"/>
    <property type="match status" value="1"/>
</dbReference>
<reference evidence="2" key="2">
    <citation type="submission" date="2021-02" db="EMBL/GenBank/DDBJ databases">
        <title>Copper resistance gene diversity in local Xanthomonas species at agrochemical polluted sites in Trinidad, Trinidad and Tobago.</title>
        <authorList>
            <person name="Ramnarine S.D.B.J."/>
            <person name="Ramsubhag A."/>
            <person name="Jayaraman J."/>
        </authorList>
    </citation>
    <scope>NUCLEOTIDE SEQUENCE</scope>
    <source>
        <strain evidence="2">CaNP6A</strain>
    </source>
</reference>
<accession>A0A2S7DLE3</accession>